<name>A0A838AFY7_9PSEU</name>
<proteinExistence type="inferred from homology"/>
<comment type="caution">
    <text evidence="5">The sequence shown here is derived from an EMBL/GenBank/DDBJ whole genome shotgun (WGS) entry which is preliminary data.</text>
</comment>
<dbReference type="Gene3D" id="3.30.1330.30">
    <property type="match status" value="1"/>
</dbReference>
<dbReference type="GO" id="GO:0006396">
    <property type="term" value="P:RNA processing"/>
    <property type="evidence" value="ECO:0007669"/>
    <property type="project" value="InterPro"/>
</dbReference>
<evidence type="ECO:0000313" key="5">
    <source>
        <dbReference type="EMBL" id="MBA0128162.1"/>
    </source>
</evidence>
<protein>
    <submittedName>
        <fullName evidence="5">RNA methyltransferase</fullName>
    </submittedName>
</protein>
<comment type="similarity">
    <text evidence="1">Belongs to the class IV-like SAM-binding methyltransferase superfamily. RNA methyltransferase TrmH family.</text>
</comment>
<evidence type="ECO:0000256" key="1">
    <source>
        <dbReference type="ARBA" id="ARBA00007228"/>
    </source>
</evidence>
<dbReference type="Proteomes" id="UP000582974">
    <property type="component" value="Unassembled WGS sequence"/>
</dbReference>
<feature type="domain" description="RNA 2-O ribose methyltransferase substrate binding" evidence="4">
    <location>
        <begin position="28"/>
        <end position="102"/>
    </location>
</feature>
<dbReference type="EMBL" id="JACCKD010000010">
    <property type="protein sequence ID" value="MBA0128162.1"/>
    <property type="molecule type" value="Genomic_DNA"/>
</dbReference>
<dbReference type="PANTHER" id="PTHR43191:SF2">
    <property type="entry name" value="RRNA METHYLTRANSFERASE 3, MITOCHONDRIAL"/>
    <property type="match status" value="1"/>
</dbReference>
<keyword evidence="6" id="KW-1185">Reference proteome</keyword>
<evidence type="ECO:0000256" key="3">
    <source>
        <dbReference type="ARBA" id="ARBA00022679"/>
    </source>
</evidence>
<evidence type="ECO:0000256" key="2">
    <source>
        <dbReference type="ARBA" id="ARBA00022603"/>
    </source>
</evidence>
<evidence type="ECO:0000259" key="4">
    <source>
        <dbReference type="SMART" id="SM00967"/>
    </source>
</evidence>
<dbReference type="CDD" id="cd18095">
    <property type="entry name" value="SpoU-like_rRNA-MTase"/>
    <property type="match status" value="1"/>
</dbReference>
<dbReference type="AlphaFoldDB" id="A0A838AFY7"/>
<dbReference type="InterPro" id="IPR029064">
    <property type="entry name" value="Ribosomal_eL30-like_sf"/>
</dbReference>
<dbReference type="InterPro" id="IPR029026">
    <property type="entry name" value="tRNA_m1G_MTases_N"/>
</dbReference>
<dbReference type="InterPro" id="IPR053888">
    <property type="entry name" value="MRM3-like_sub_bind"/>
</dbReference>
<dbReference type="PANTHER" id="PTHR43191">
    <property type="entry name" value="RRNA METHYLTRANSFERASE 3"/>
    <property type="match status" value="1"/>
</dbReference>
<keyword evidence="2 5" id="KW-0489">Methyltransferase</keyword>
<dbReference type="InterPro" id="IPR051259">
    <property type="entry name" value="rRNA_Methyltransferase"/>
</dbReference>
<dbReference type="SMART" id="SM00967">
    <property type="entry name" value="SpoU_sub_bind"/>
    <property type="match status" value="1"/>
</dbReference>
<dbReference type="InterPro" id="IPR013123">
    <property type="entry name" value="SpoU_subst-bd"/>
</dbReference>
<dbReference type="Pfam" id="PF00588">
    <property type="entry name" value="SpoU_methylase"/>
    <property type="match status" value="1"/>
</dbReference>
<reference evidence="5 6" key="1">
    <citation type="submission" date="2020-07" db="EMBL/GenBank/DDBJ databases">
        <title>Genome of Haloechinothrix sp.</title>
        <authorList>
            <person name="Tang S.-K."/>
            <person name="Yang L."/>
            <person name="Zhu W.-Y."/>
        </authorList>
    </citation>
    <scope>NUCLEOTIDE SEQUENCE [LARGE SCALE GENOMIC DNA]</scope>
    <source>
        <strain evidence="5 6">YIM 98757</strain>
    </source>
</reference>
<dbReference type="Gene3D" id="3.40.1280.10">
    <property type="match status" value="1"/>
</dbReference>
<dbReference type="GO" id="GO:0032259">
    <property type="term" value="P:methylation"/>
    <property type="evidence" value="ECO:0007669"/>
    <property type="project" value="UniProtKB-KW"/>
</dbReference>
<keyword evidence="3 5" id="KW-0808">Transferase</keyword>
<dbReference type="SUPFAM" id="SSF55315">
    <property type="entry name" value="L30e-like"/>
    <property type="match status" value="1"/>
</dbReference>
<dbReference type="GO" id="GO:0008173">
    <property type="term" value="F:RNA methyltransferase activity"/>
    <property type="evidence" value="ECO:0007669"/>
    <property type="project" value="InterPro"/>
</dbReference>
<organism evidence="5 6">
    <name type="scientific">Haloechinothrix aidingensis</name>
    <dbReference type="NCBI Taxonomy" id="2752311"/>
    <lineage>
        <taxon>Bacteria</taxon>
        <taxon>Bacillati</taxon>
        <taxon>Actinomycetota</taxon>
        <taxon>Actinomycetes</taxon>
        <taxon>Pseudonocardiales</taxon>
        <taxon>Pseudonocardiaceae</taxon>
        <taxon>Haloechinothrix</taxon>
    </lineage>
</organism>
<dbReference type="InterPro" id="IPR029028">
    <property type="entry name" value="Alpha/beta_knot_MTases"/>
</dbReference>
<gene>
    <name evidence="5" type="ORF">H0B56_21665</name>
</gene>
<dbReference type="GO" id="GO:0003723">
    <property type="term" value="F:RNA binding"/>
    <property type="evidence" value="ECO:0007669"/>
    <property type="project" value="InterPro"/>
</dbReference>
<dbReference type="Pfam" id="PF22435">
    <property type="entry name" value="MRM3-like_sub_bind"/>
    <property type="match status" value="1"/>
</dbReference>
<dbReference type="GO" id="GO:0005737">
    <property type="term" value="C:cytoplasm"/>
    <property type="evidence" value="ECO:0007669"/>
    <property type="project" value="UniProtKB-ARBA"/>
</dbReference>
<sequence length="270" mass="27826">MFTHKTPRVAAARRLTTRSGRSKAGRFLAEGAQAVGEALASAHRVQELFVTPVAAQRHGTLVRRARDRGITVSAVTERAGELLSETVTPQGLVAVCDSVDVPLPAALAGQAHLVAVLVGVTDPGNAGTVVRTADAAGADAVVFLGDSVDVHNGKSVRASAGSVFHVPIARAERLDDVLAACRSAGLTTVAADGKAHQDLVGYQRSARLGRPTAWLFGSEAHGLDGHTVAAADEAVRVPIYGGAESLNLASAATVCLYSSAMARRQEGRSD</sequence>
<dbReference type="SUPFAM" id="SSF75217">
    <property type="entry name" value="alpha/beta knot"/>
    <property type="match status" value="1"/>
</dbReference>
<dbReference type="InterPro" id="IPR001537">
    <property type="entry name" value="SpoU_MeTrfase"/>
</dbReference>
<accession>A0A838AFY7</accession>
<evidence type="ECO:0000313" key="6">
    <source>
        <dbReference type="Proteomes" id="UP000582974"/>
    </source>
</evidence>